<protein>
    <submittedName>
        <fullName evidence="1">Uncharacterized protein</fullName>
    </submittedName>
</protein>
<sequence>TTVDWHGSSGGYMRFRRKLRFMVRFLCLIRLNDACSHDRPIFAVILGVKAFELIMFCCCKFNIFVA</sequence>
<gene>
    <name evidence="1" type="ORF">EJD97_020489</name>
</gene>
<comment type="caution">
    <text evidence="1">The sequence shown here is derived from an EMBL/GenBank/DDBJ whole genome shotgun (WGS) entry which is preliminary data.</text>
</comment>
<feature type="non-terminal residue" evidence="1">
    <location>
        <position position="1"/>
    </location>
</feature>
<reference evidence="1" key="1">
    <citation type="submission" date="2019-05" db="EMBL/GenBank/DDBJ databases">
        <title>The de novo reference genome and transcriptome assemblies of the wild tomato species Solanum chilense.</title>
        <authorList>
            <person name="Stam R."/>
            <person name="Nosenko T."/>
            <person name="Hoerger A.C."/>
            <person name="Stephan W."/>
            <person name="Seidel M.A."/>
            <person name="Kuhn J.M.M."/>
            <person name="Haberer G."/>
            <person name="Tellier A."/>
        </authorList>
    </citation>
    <scope>NUCLEOTIDE SEQUENCE</scope>
    <source>
        <tissue evidence="1">Mature leaves</tissue>
    </source>
</reference>
<organism evidence="1">
    <name type="scientific">Solanum chilense</name>
    <name type="common">Tomato</name>
    <name type="synonym">Lycopersicon chilense</name>
    <dbReference type="NCBI Taxonomy" id="4083"/>
    <lineage>
        <taxon>Eukaryota</taxon>
        <taxon>Viridiplantae</taxon>
        <taxon>Streptophyta</taxon>
        <taxon>Embryophyta</taxon>
        <taxon>Tracheophyta</taxon>
        <taxon>Spermatophyta</taxon>
        <taxon>Magnoliopsida</taxon>
        <taxon>eudicotyledons</taxon>
        <taxon>Gunneridae</taxon>
        <taxon>Pentapetalae</taxon>
        <taxon>asterids</taxon>
        <taxon>lamiids</taxon>
        <taxon>Solanales</taxon>
        <taxon>Solanaceae</taxon>
        <taxon>Solanoideae</taxon>
        <taxon>Solaneae</taxon>
        <taxon>Solanum</taxon>
        <taxon>Solanum subgen. Lycopersicon</taxon>
    </lineage>
</organism>
<name>A0A6N2B184_SOLCI</name>
<dbReference type="EMBL" id="RXGB01005979">
    <property type="protein sequence ID" value="TMW87051.1"/>
    <property type="molecule type" value="Genomic_DNA"/>
</dbReference>
<feature type="non-terminal residue" evidence="1">
    <location>
        <position position="66"/>
    </location>
</feature>
<evidence type="ECO:0000313" key="1">
    <source>
        <dbReference type="EMBL" id="TMW87051.1"/>
    </source>
</evidence>
<dbReference type="AlphaFoldDB" id="A0A6N2B184"/>
<proteinExistence type="predicted"/>
<accession>A0A6N2B184</accession>